<accession>A0ABX8XDZ2</accession>
<dbReference type="Proteomes" id="UP000827084">
    <property type="component" value="Chromosome"/>
</dbReference>
<dbReference type="GeneID" id="67442242"/>
<gene>
    <name evidence="1" type="ORF">K3G22_03250</name>
</gene>
<evidence type="ECO:0000313" key="1">
    <source>
        <dbReference type="EMBL" id="QYX73454.1"/>
    </source>
</evidence>
<proteinExistence type="predicted"/>
<reference evidence="1 2" key="1">
    <citation type="submission" date="2021-08" db="EMBL/GenBank/DDBJ databases">
        <title>Shewanella putrefaciens YZ-J, complete genome.</title>
        <authorList>
            <person name="Yi Z."/>
        </authorList>
    </citation>
    <scope>NUCLEOTIDE SEQUENCE [LARGE SCALE GENOMIC DNA]</scope>
    <source>
        <strain evidence="1 2">YZ-J</strain>
    </source>
</reference>
<protein>
    <submittedName>
        <fullName evidence="1">Uncharacterized protein</fullName>
    </submittedName>
</protein>
<dbReference type="EMBL" id="CP080635">
    <property type="protein sequence ID" value="QYX73454.1"/>
    <property type="molecule type" value="Genomic_DNA"/>
</dbReference>
<dbReference type="RefSeq" id="WP_061782804.1">
    <property type="nucleotide sequence ID" value="NZ_CP028435.1"/>
</dbReference>
<evidence type="ECO:0000313" key="2">
    <source>
        <dbReference type="Proteomes" id="UP000827084"/>
    </source>
</evidence>
<sequence length="372" mass="42905">MNKQIQGTQTPVSNGTVLSQLDLNNKSIQFELLSYDKHQTLEGLQIEPVAMTYIKQLEQLGLEVPNVTTVIALQKGAGNARCFFVWDRSNSWVSQEYIRTLQKLAPKTTFIVGFNEESYDFYCHKPGQEEKVLPLQTFLQRKRRCAIIPFPAIQQNVRDTERQMAVFWGRLHGAFETKDNFRNEVLLNRVMKNFVIQPFFSWLWDLDRIILYRKQFWEIELKHKFPFRRGAKAPLKFGINVGQAKLVRDLGKAGVRTLHLILVKPEWNKNSDPGYIFNRRDLHHKVLLIGTELTKDKAEALLNQKAQESDETTSFTGATKNHFLEIPATDFHVLGSYQTPPEEVAENIKLLLEGASLEKVTDSLLDSCRIDK</sequence>
<keyword evidence="2" id="KW-1185">Reference proteome</keyword>
<organism evidence="1 2">
    <name type="scientific">Shewanella putrefaciens</name>
    <name type="common">Pseudomonas putrefaciens</name>
    <dbReference type="NCBI Taxonomy" id="24"/>
    <lineage>
        <taxon>Bacteria</taxon>
        <taxon>Pseudomonadati</taxon>
        <taxon>Pseudomonadota</taxon>
        <taxon>Gammaproteobacteria</taxon>
        <taxon>Alteromonadales</taxon>
        <taxon>Shewanellaceae</taxon>
        <taxon>Shewanella</taxon>
    </lineage>
</organism>
<name>A0ABX8XDZ2_SHEPU</name>